<gene>
    <name evidence="1" type="ORF">DPMN_021927</name>
</gene>
<accession>A0A9D4NPX4</accession>
<name>A0A9D4NPX4_DREPO</name>
<dbReference type="EMBL" id="JAIWYP010000001">
    <property type="protein sequence ID" value="KAH3897732.1"/>
    <property type="molecule type" value="Genomic_DNA"/>
</dbReference>
<sequence>MQEVPRGDVRRYIGIGFTTLWGRENCTMGSQQSQSPESHTAKSLCHPRAPRTCCICEQYGRKRQSKETAT</sequence>
<proteinExistence type="predicted"/>
<organism evidence="1 2">
    <name type="scientific">Dreissena polymorpha</name>
    <name type="common">Zebra mussel</name>
    <name type="synonym">Mytilus polymorpha</name>
    <dbReference type="NCBI Taxonomy" id="45954"/>
    <lineage>
        <taxon>Eukaryota</taxon>
        <taxon>Metazoa</taxon>
        <taxon>Spiralia</taxon>
        <taxon>Lophotrochozoa</taxon>
        <taxon>Mollusca</taxon>
        <taxon>Bivalvia</taxon>
        <taxon>Autobranchia</taxon>
        <taxon>Heteroconchia</taxon>
        <taxon>Euheterodonta</taxon>
        <taxon>Imparidentia</taxon>
        <taxon>Neoheterodontei</taxon>
        <taxon>Myida</taxon>
        <taxon>Dreissenoidea</taxon>
        <taxon>Dreissenidae</taxon>
        <taxon>Dreissena</taxon>
    </lineage>
</organism>
<dbReference type="AlphaFoldDB" id="A0A9D4NPX4"/>
<evidence type="ECO:0000313" key="1">
    <source>
        <dbReference type="EMBL" id="KAH3897732.1"/>
    </source>
</evidence>
<dbReference type="Proteomes" id="UP000828390">
    <property type="component" value="Unassembled WGS sequence"/>
</dbReference>
<reference evidence="1" key="1">
    <citation type="journal article" date="2019" name="bioRxiv">
        <title>The Genome of the Zebra Mussel, Dreissena polymorpha: A Resource for Invasive Species Research.</title>
        <authorList>
            <person name="McCartney M.A."/>
            <person name="Auch B."/>
            <person name="Kono T."/>
            <person name="Mallez S."/>
            <person name="Zhang Y."/>
            <person name="Obille A."/>
            <person name="Becker A."/>
            <person name="Abrahante J.E."/>
            <person name="Garbe J."/>
            <person name="Badalamenti J.P."/>
            <person name="Herman A."/>
            <person name="Mangelson H."/>
            <person name="Liachko I."/>
            <person name="Sullivan S."/>
            <person name="Sone E.D."/>
            <person name="Koren S."/>
            <person name="Silverstein K.A.T."/>
            <person name="Beckman K.B."/>
            <person name="Gohl D.M."/>
        </authorList>
    </citation>
    <scope>NUCLEOTIDE SEQUENCE</scope>
    <source>
        <strain evidence="1">Duluth1</strain>
        <tissue evidence="1">Whole animal</tissue>
    </source>
</reference>
<evidence type="ECO:0000313" key="2">
    <source>
        <dbReference type="Proteomes" id="UP000828390"/>
    </source>
</evidence>
<reference evidence="1" key="2">
    <citation type="submission" date="2020-11" db="EMBL/GenBank/DDBJ databases">
        <authorList>
            <person name="McCartney M.A."/>
            <person name="Auch B."/>
            <person name="Kono T."/>
            <person name="Mallez S."/>
            <person name="Becker A."/>
            <person name="Gohl D.M."/>
            <person name="Silverstein K.A.T."/>
            <person name="Koren S."/>
            <person name="Bechman K.B."/>
            <person name="Herman A."/>
            <person name="Abrahante J.E."/>
            <person name="Garbe J."/>
        </authorList>
    </citation>
    <scope>NUCLEOTIDE SEQUENCE</scope>
    <source>
        <strain evidence="1">Duluth1</strain>
        <tissue evidence="1">Whole animal</tissue>
    </source>
</reference>
<comment type="caution">
    <text evidence="1">The sequence shown here is derived from an EMBL/GenBank/DDBJ whole genome shotgun (WGS) entry which is preliminary data.</text>
</comment>
<keyword evidence="2" id="KW-1185">Reference proteome</keyword>
<protein>
    <submittedName>
        <fullName evidence="1">Uncharacterized protein</fullName>
    </submittedName>
</protein>